<evidence type="ECO:0000313" key="5">
    <source>
        <dbReference type="EMBL" id="KAL3891522.1"/>
    </source>
</evidence>
<evidence type="ECO:0000256" key="2">
    <source>
        <dbReference type="ARBA" id="ARBA00022598"/>
    </source>
</evidence>
<dbReference type="Pfam" id="PF00501">
    <property type="entry name" value="AMP-binding"/>
    <property type="match status" value="1"/>
</dbReference>
<dbReference type="Gene3D" id="3.30.300.30">
    <property type="match status" value="1"/>
</dbReference>
<dbReference type="Proteomes" id="UP001634394">
    <property type="component" value="Unassembled WGS sequence"/>
</dbReference>
<feature type="domain" description="AMP-dependent synthetase/ligase" evidence="3">
    <location>
        <begin position="29"/>
        <end position="373"/>
    </location>
</feature>
<dbReference type="CDD" id="cd05911">
    <property type="entry name" value="Firefly_Luc_like"/>
    <property type="match status" value="1"/>
</dbReference>
<dbReference type="SUPFAM" id="SSF56801">
    <property type="entry name" value="Acetyl-CoA synthetase-like"/>
    <property type="match status" value="1"/>
</dbReference>
<dbReference type="Pfam" id="PF13193">
    <property type="entry name" value="AMP-binding_C"/>
    <property type="match status" value="1"/>
</dbReference>
<reference evidence="5 6" key="1">
    <citation type="submission" date="2024-11" db="EMBL/GenBank/DDBJ databases">
        <title>Chromosome-level genome assembly of the freshwater bivalve Anodonta woodiana.</title>
        <authorList>
            <person name="Chen X."/>
        </authorList>
    </citation>
    <scope>NUCLEOTIDE SEQUENCE [LARGE SCALE GENOMIC DNA]</scope>
    <source>
        <strain evidence="5">MN2024</strain>
        <tissue evidence="5">Gills</tissue>
    </source>
</reference>
<evidence type="ECO:0000313" key="6">
    <source>
        <dbReference type="Proteomes" id="UP001634394"/>
    </source>
</evidence>
<dbReference type="EMBL" id="JBJQND010000001">
    <property type="protein sequence ID" value="KAL3891522.1"/>
    <property type="molecule type" value="Genomic_DNA"/>
</dbReference>
<name>A0ABD3XZU3_SINWO</name>
<dbReference type="InterPro" id="IPR045851">
    <property type="entry name" value="AMP-bd_C_sf"/>
</dbReference>
<comment type="similarity">
    <text evidence="1">Belongs to the ATP-dependent AMP-binding enzyme family.</text>
</comment>
<dbReference type="FunFam" id="3.30.300.30:FF:000007">
    <property type="entry name" value="4-coumarate--CoA ligase 2"/>
    <property type="match status" value="1"/>
</dbReference>
<proteinExistence type="inferred from homology"/>
<gene>
    <name evidence="5" type="ORF">ACJMK2_003783</name>
</gene>
<keyword evidence="2" id="KW-0436">Ligase</keyword>
<dbReference type="PROSITE" id="PS00455">
    <property type="entry name" value="AMP_BINDING"/>
    <property type="match status" value="1"/>
</dbReference>
<dbReference type="PANTHER" id="PTHR24096:SF149">
    <property type="entry name" value="AMP-BINDING DOMAIN-CONTAINING PROTEIN-RELATED"/>
    <property type="match status" value="1"/>
</dbReference>
<accession>A0ABD3XZU3</accession>
<evidence type="ECO:0000256" key="1">
    <source>
        <dbReference type="ARBA" id="ARBA00006432"/>
    </source>
</evidence>
<evidence type="ECO:0000259" key="4">
    <source>
        <dbReference type="Pfam" id="PF13193"/>
    </source>
</evidence>
<protein>
    <submittedName>
        <fullName evidence="5">Uncharacterized protein</fullName>
    </submittedName>
</protein>
<dbReference type="Gene3D" id="3.40.50.12780">
    <property type="entry name" value="N-terminal domain of ligase-like"/>
    <property type="match status" value="1"/>
</dbReference>
<dbReference type="GO" id="GO:0016874">
    <property type="term" value="F:ligase activity"/>
    <property type="evidence" value="ECO:0007669"/>
    <property type="project" value="UniProtKB-KW"/>
</dbReference>
<dbReference type="InterPro" id="IPR000873">
    <property type="entry name" value="AMP-dep_synth/lig_dom"/>
</dbReference>
<dbReference type="PANTHER" id="PTHR24096">
    <property type="entry name" value="LONG-CHAIN-FATTY-ACID--COA LIGASE"/>
    <property type="match status" value="1"/>
</dbReference>
<dbReference type="InterPro" id="IPR020845">
    <property type="entry name" value="AMP-binding_CS"/>
</dbReference>
<dbReference type="InterPro" id="IPR025110">
    <property type="entry name" value="AMP-bd_C"/>
</dbReference>
<sequence>MCTYSDYALMCICGEYVLMCICGEYIDASSDRKLTYKALSNCIKRFAAVLLQVGLEKGDVVATIMPNNIDYPVIYYSVVLIGGIFQPLSPLYTADQLVSMMKECNTTYVIADEEAFKKIKYFRDEIRLKIITYRHLKSGCPSFESLLDGEEKVSKPVEVDLQITPAVFLCSSGTSGLPKAVRLSHFNVLACIHQMKKVTRKVKRGDVAVLFIPLYHMFGLHCALSSELALGMTIVMMSKFTLDEYYTLIQTHKASFIHIVPPVAVMIGNSPLLDKYDLSSVRHVMCGAAALKEVVERKLKERLHLDRVYQGYGMTEIGVSHANTDSFYKMGSCGKALRGVQVKIEDPKTKVILRSNVRGEICIKGPQVMLGYLGRPDANREIFDKEGWLHTGDVGYVDEDGFLFVIDRLKEIIKYKGNQVPPAYLEDILLKHPGVKDAAVIGIPDALAGELPKAFIVRNDGINIVDEQQIYDFVEDRVPPYMKLRGGVEFIREIPKNPTGKILRRKLREFPIRDENDNIDNGSDLVQVHRL</sequence>
<dbReference type="AlphaFoldDB" id="A0ABD3XZU3"/>
<evidence type="ECO:0000259" key="3">
    <source>
        <dbReference type="Pfam" id="PF00501"/>
    </source>
</evidence>
<dbReference type="InterPro" id="IPR042099">
    <property type="entry name" value="ANL_N_sf"/>
</dbReference>
<organism evidence="5 6">
    <name type="scientific">Sinanodonta woodiana</name>
    <name type="common">Chinese pond mussel</name>
    <name type="synonym">Anodonta woodiana</name>
    <dbReference type="NCBI Taxonomy" id="1069815"/>
    <lineage>
        <taxon>Eukaryota</taxon>
        <taxon>Metazoa</taxon>
        <taxon>Spiralia</taxon>
        <taxon>Lophotrochozoa</taxon>
        <taxon>Mollusca</taxon>
        <taxon>Bivalvia</taxon>
        <taxon>Autobranchia</taxon>
        <taxon>Heteroconchia</taxon>
        <taxon>Palaeoheterodonta</taxon>
        <taxon>Unionida</taxon>
        <taxon>Unionoidea</taxon>
        <taxon>Unionidae</taxon>
        <taxon>Unioninae</taxon>
        <taxon>Sinanodonta</taxon>
    </lineage>
</organism>
<comment type="caution">
    <text evidence="5">The sequence shown here is derived from an EMBL/GenBank/DDBJ whole genome shotgun (WGS) entry which is preliminary data.</text>
</comment>
<keyword evidence="6" id="KW-1185">Reference proteome</keyword>
<feature type="domain" description="AMP-binding enzyme C-terminal" evidence="4">
    <location>
        <begin position="425"/>
        <end position="501"/>
    </location>
</feature>